<name>A0A5M9J5G1_9PSED</name>
<dbReference type="InterPro" id="IPR003615">
    <property type="entry name" value="HNH_nuc"/>
</dbReference>
<protein>
    <recommendedName>
        <fullName evidence="1">HNH nuclease domain-containing protein</fullName>
    </recommendedName>
</protein>
<dbReference type="Proteomes" id="UP000323425">
    <property type="component" value="Unassembled WGS sequence"/>
</dbReference>
<dbReference type="EMBL" id="VTFH01000001">
    <property type="protein sequence ID" value="KAA8563222.1"/>
    <property type="molecule type" value="Genomic_DNA"/>
</dbReference>
<dbReference type="AlphaFoldDB" id="A0A5M9J5G1"/>
<evidence type="ECO:0000259" key="1">
    <source>
        <dbReference type="Pfam" id="PF13392"/>
    </source>
</evidence>
<organism evidence="2 3">
    <name type="scientific">Pseudomonas extremaustralis</name>
    <dbReference type="NCBI Taxonomy" id="359110"/>
    <lineage>
        <taxon>Bacteria</taxon>
        <taxon>Pseudomonadati</taxon>
        <taxon>Pseudomonadota</taxon>
        <taxon>Gammaproteobacteria</taxon>
        <taxon>Pseudomonadales</taxon>
        <taxon>Pseudomonadaceae</taxon>
        <taxon>Pseudomonas</taxon>
    </lineage>
</organism>
<evidence type="ECO:0000313" key="3">
    <source>
        <dbReference type="Proteomes" id="UP000323425"/>
    </source>
</evidence>
<gene>
    <name evidence="2" type="ORF">FX985_03290</name>
</gene>
<feature type="domain" description="HNH nuclease" evidence="1">
    <location>
        <begin position="60"/>
        <end position="104"/>
    </location>
</feature>
<comment type="caution">
    <text evidence="2">The sequence shown here is derived from an EMBL/GenBank/DDBJ whole genome shotgun (WGS) entry which is preliminary data.</text>
</comment>
<dbReference type="RefSeq" id="WP_150294825.1">
    <property type="nucleotide sequence ID" value="NZ_VTFH01000001.1"/>
</dbReference>
<dbReference type="InterPro" id="IPR044925">
    <property type="entry name" value="His-Me_finger_sf"/>
</dbReference>
<evidence type="ECO:0000313" key="2">
    <source>
        <dbReference type="EMBL" id="KAA8563222.1"/>
    </source>
</evidence>
<reference evidence="2 3" key="1">
    <citation type="journal article" date="2018" name="Plant Biotechnol. Rep.">
        <title>Diversity and antifungal activity of endophytic bacteria associated with Panax ginseng seedlings.</title>
        <authorList>
            <person name="Park J.M."/>
            <person name="Hong C.E."/>
            <person name="Jo S.H."/>
        </authorList>
    </citation>
    <scope>NUCLEOTIDE SEQUENCE [LARGE SCALE GENOMIC DNA]</scope>
    <source>
        <strain evidence="2 3">PgKB38</strain>
    </source>
</reference>
<sequence length="183" mass="20234">MNLNEICGLVEYDESSHTGLRWLVDRRGSVRKGDPAGSLLEHAKTGRKCWQIQLGGVVQLAHRVIYSLITGDQIPDGVQVDHIDGDSTNNKFDNLRLVEAVGNMRNKSQYTTNTTGTTGVSLTRKGYYQASAQGIDGKSMYKCFSRKKLGDAQALKMASEWRASRMAELNAQGAGYTERHLSH</sequence>
<accession>A0A5M9J5G1</accession>
<dbReference type="Gene3D" id="3.90.75.20">
    <property type="match status" value="1"/>
</dbReference>
<dbReference type="Pfam" id="PF13392">
    <property type="entry name" value="HNH_3"/>
    <property type="match status" value="1"/>
</dbReference>
<proteinExistence type="predicted"/>
<dbReference type="SUPFAM" id="SSF54060">
    <property type="entry name" value="His-Me finger endonucleases"/>
    <property type="match status" value="1"/>
</dbReference>